<dbReference type="PROSITE" id="PS51004">
    <property type="entry name" value="SEMA"/>
    <property type="match status" value="1"/>
</dbReference>
<gene>
    <name evidence="5" type="ORF">J437_LFUL004022</name>
</gene>
<dbReference type="GO" id="GO:0097374">
    <property type="term" value="P:sensory neuron axon guidance"/>
    <property type="evidence" value="ECO:0007669"/>
    <property type="project" value="TreeGrafter"/>
</dbReference>
<dbReference type="GO" id="GO:0007162">
    <property type="term" value="P:negative regulation of cell adhesion"/>
    <property type="evidence" value="ECO:0007669"/>
    <property type="project" value="TreeGrafter"/>
</dbReference>
<dbReference type="OrthoDB" id="125363at2759"/>
<comment type="caution">
    <text evidence="5">The sequence shown here is derived from an EMBL/GenBank/DDBJ whole genome shotgun (WGS) entry which is preliminary data.</text>
</comment>
<evidence type="ECO:0000313" key="5">
    <source>
        <dbReference type="EMBL" id="KAG8225102.1"/>
    </source>
</evidence>
<keyword evidence="6" id="KW-1185">Reference proteome</keyword>
<evidence type="ECO:0000256" key="1">
    <source>
        <dbReference type="PROSITE-ProRule" id="PRU00352"/>
    </source>
</evidence>
<dbReference type="GO" id="GO:0005886">
    <property type="term" value="C:plasma membrane"/>
    <property type="evidence" value="ECO:0007669"/>
    <property type="project" value="TreeGrafter"/>
</dbReference>
<dbReference type="InterPro" id="IPR001627">
    <property type="entry name" value="Semap_dom"/>
</dbReference>
<feature type="chain" id="PRO_5035480740" description="Sema domain-containing protein" evidence="3">
    <location>
        <begin position="22"/>
        <end position="420"/>
    </location>
</feature>
<feature type="signal peptide" evidence="3">
    <location>
        <begin position="1"/>
        <end position="21"/>
    </location>
</feature>
<dbReference type="EMBL" id="KZ308223">
    <property type="protein sequence ID" value="KAG8225102.1"/>
    <property type="molecule type" value="Genomic_DNA"/>
</dbReference>
<evidence type="ECO:0000256" key="3">
    <source>
        <dbReference type="SAM" id="SignalP"/>
    </source>
</evidence>
<evidence type="ECO:0000256" key="2">
    <source>
        <dbReference type="SAM" id="MobiDB-lite"/>
    </source>
</evidence>
<dbReference type="GO" id="GO:0050772">
    <property type="term" value="P:positive regulation of axonogenesis"/>
    <property type="evidence" value="ECO:0007669"/>
    <property type="project" value="TreeGrafter"/>
</dbReference>
<dbReference type="SUPFAM" id="SSF101912">
    <property type="entry name" value="Sema domain"/>
    <property type="match status" value="1"/>
</dbReference>
<reference evidence="5" key="1">
    <citation type="submission" date="2013-04" db="EMBL/GenBank/DDBJ databases">
        <authorList>
            <person name="Qu J."/>
            <person name="Murali S.C."/>
            <person name="Bandaranaike D."/>
            <person name="Bellair M."/>
            <person name="Blankenburg K."/>
            <person name="Chao H."/>
            <person name="Dinh H."/>
            <person name="Doddapaneni H."/>
            <person name="Downs B."/>
            <person name="Dugan-Rocha S."/>
            <person name="Elkadiri S."/>
            <person name="Gnanaolivu R.D."/>
            <person name="Hernandez B."/>
            <person name="Javaid M."/>
            <person name="Jayaseelan J.C."/>
            <person name="Lee S."/>
            <person name="Li M."/>
            <person name="Ming W."/>
            <person name="Munidasa M."/>
            <person name="Muniz J."/>
            <person name="Nguyen L."/>
            <person name="Ongeri F."/>
            <person name="Osuji N."/>
            <person name="Pu L.-L."/>
            <person name="Puazo M."/>
            <person name="Qu C."/>
            <person name="Quiroz J."/>
            <person name="Raj R."/>
            <person name="Weissenberger G."/>
            <person name="Xin Y."/>
            <person name="Zou X."/>
            <person name="Han Y."/>
            <person name="Richards S."/>
            <person name="Worley K."/>
            <person name="Muzny D."/>
            <person name="Gibbs R."/>
        </authorList>
    </citation>
    <scope>NUCLEOTIDE SEQUENCE</scope>
    <source>
        <strain evidence="5">Sampled in the wild</strain>
    </source>
</reference>
<dbReference type="InterPro" id="IPR031148">
    <property type="entry name" value="Plexin"/>
</dbReference>
<dbReference type="GO" id="GO:0017154">
    <property type="term" value="F:semaphorin receptor activity"/>
    <property type="evidence" value="ECO:0007669"/>
    <property type="project" value="InterPro"/>
</dbReference>
<dbReference type="PANTHER" id="PTHR22625:SF44">
    <property type="entry name" value="PLEXIN-B"/>
    <property type="match status" value="1"/>
</dbReference>
<proteinExistence type="predicted"/>
<reference evidence="5" key="2">
    <citation type="submission" date="2017-10" db="EMBL/GenBank/DDBJ databases">
        <title>Ladona fulva Genome sequencing and assembly.</title>
        <authorList>
            <person name="Murali S."/>
            <person name="Richards S."/>
            <person name="Bandaranaike D."/>
            <person name="Bellair M."/>
            <person name="Blankenburg K."/>
            <person name="Chao H."/>
            <person name="Dinh H."/>
            <person name="Doddapaneni H."/>
            <person name="Dugan-Rocha S."/>
            <person name="Elkadiri S."/>
            <person name="Gnanaolivu R."/>
            <person name="Hernandez B."/>
            <person name="Skinner E."/>
            <person name="Javaid M."/>
            <person name="Lee S."/>
            <person name="Li M."/>
            <person name="Ming W."/>
            <person name="Munidasa M."/>
            <person name="Muniz J."/>
            <person name="Nguyen L."/>
            <person name="Hughes D."/>
            <person name="Osuji N."/>
            <person name="Pu L.-L."/>
            <person name="Puazo M."/>
            <person name="Qu C."/>
            <person name="Quiroz J."/>
            <person name="Raj R."/>
            <person name="Weissenberger G."/>
            <person name="Xin Y."/>
            <person name="Zou X."/>
            <person name="Han Y."/>
            <person name="Worley K."/>
            <person name="Muzny D."/>
            <person name="Gibbs R."/>
        </authorList>
    </citation>
    <scope>NUCLEOTIDE SEQUENCE</scope>
    <source>
        <strain evidence="5">Sampled in the wild</strain>
    </source>
</reference>
<dbReference type="SMART" id="SM00630">
    <property type="entry name" value="Sema"/>
    <property type="match status" value="1"/>
</dbReference>
<dbReference type="Pfam" id="PF01403">
    <property type="entry name" value="Sema"/>
    <property type="match status" value="1"/>
</dbReference>
<dbReference type="GO" id="GO:0030334">
    <property type="term" value="P:regulation of cell migration"/>
    <property type="evidence" value="ECO:0007669"/>
    <property type="project" value="TreeGrafter"/>
</dbReference>
<dbReference type="Gene3D" id="2.130.10.10">
    <property type="entry name" value="YVTN repeat-like/Quinoprotein amine dehydrogenase"/>
    <property type="match status" value="1"/>
</dbReference>
<feature type="domain" description="Sema" evidence="4">
    <location>
        <begin position="48"/>
        <end position="420"/>
    </location>
</feature>
<feature type="compositionally biased region" description="Low complexity" evidence="2">
    <location>
        <begin position="38"/>
        <end position="53"/>
    </location>
</feature>
<dbReference type="Proteomes" id="UP000792457">
    <property type="component" value="Unassembled WGS sequence"/>
</dbReference>
<dbReference type="GO" id="GO:0002116">
    <property type="term" value="C:semaphorin receptor complex"/>
    <property type="evidence" value="ECO:0007669"/>
    <property type="project" value="TreeGrafter"/>
</dbReference>
<dbReference type="CDD" id="cd11236">
    <property type="entry name" value="Sema_plexin_like"/>
    <property type="match status" value="1"/>
</dbReference>
<dbReference type="GO" id="GO:0008045">
    <property type="term" value="P:motor neuron axon guidance"/>
    <property type="evidence" value="ECO:0007669"/>
    <property type="project" value="TreeGrafter"/>
</dbReference>
<evidence type="ECO:0000259" key="4">
    <source>
        <dbReference type="PROSITE" id="PS51004"/>
    </source>
</evidence>
<keyword evidence="3" id="KW-0732">Signal</keyword>
<organism evidence="5 6">
    <name type="scientific">Ladona fulva</name>
    <name type="common">Scarce chaser dragonfly</name>
    <name type="synonym">Libellula fulva</name>
    <dbReference type="NCBI Taxonomy" id="123851"/>
    <lineage>
        <taxon>Eukaryota</taxon>
        <taxon>Metazoa</taxon>
        <taxon>Ecdysozoa</taxon>
        <taxon>Arthropoda</taxon>
        <taxon>Hexapoda</taxon>
        <taxon>Insecta</taxon>
        <taxon>Pterygota</taxon>
        <taxon>Palaeoptera</taxon>
        <taxon>Odonata</taxon>
        <taxon>Epiprocta</taxon>
        <taxon>Anisoptera</taxon>
        <taxon>Libelluloidea</taxon>
        <taxon>Libellulidae</taxon>
        <taxon>Ladona</taxon>
    </lineage>
</organism>
<accession>A0A8K0K025</accession>
<comment type="caution">
    <text evidence="1">Lacks conserved residue(s) required for the propagation of feature annotation.</text>
</comment>
<sequence length="420" mass="45248">MGGSWPAVVLVVVAYSAAAAGVLGPAAPSPPQPPSLLPVPSALSSAASTATPGGPVPPLRHIFAQFPADNGTSYRFNHLAMDPNTGKLYAAAVNHLFQLDPALRVEETVATGPRADSPHCHAKGCMSPSIAMTRTDNVNKVLIVNTESKTLIACGSVSQGACEKYKLGNISLTPEFIPVGIAANDESSSTYAFIGPERYQYWGSTNVLYVGTTFTDNGEYRHDVPAISTLELHNLSFAEFTFSKQSVVHIDVKYRDHFLVQYVYGFNASEYAYFVIVQKQSHLPGQEELGYVTRLARTCINDANYDSYTEVTLQCITQSGENYNLVQDAKVFGAGQELASNLGISVGQPILVGVFAPSQTISNDPQERSALCVYSLQDIESKFTENIHMCFNGSIKYRNMEYISGPIMDGKCPSAGVSVT</sequence>
<dbReference type="GO" id="GO:0008360">
    <property type="term" value="P:regulation of cell shape"/>
    <property type="evidence" value="ECO:0007669"/>
    <property type="project" value="TreeGrafter"/>
</dbReference>
<evidence type="ECO:0000313" key="6">
    <source>
        <dbReference type="Proteomes" id="UP000792457"/>
    </source>
</evidence>
<dbReference type="PANTHER" id="PTHR22625">
    <property type="entry name" value="PLEXIN"/>
    <property type="match status" value="1"/>
</dbReference>
<dbReference type="InterPro" id="IPR015943">
    <property type="entry name" value="WD40/YVTN_repeat-like_dom_sf"/>
</dbReference>
<protein>
    <recommendedName>
        <fullName evidence="4">Sema domain-containing protein</fullName>
    </recommendedName>
</protein>
<name>A0A8K0K025_LADFU</name>
<dbReference type="AlphaFoldDB" id="A0A8K0K025"/>
<feature type="compositionally biased region" description="Pro residues" evidence="2">
    <location>
        <begin position="27"/>
        <end position="37"/>
    </location>
</feature>
<feature type="region of interest" description="Disordered" evidence="2">
    <location>
        <begin position="26"/>
        <end position="54"/>
    </location>
</feature>
<dbReference type="InterPro" id="IPR036352">
    <property type="entry name" value="Semap_dom_sf"/>
</dbReference>